<evidence type="ECO:0000256" key="4">
    <source>
        <dbReference type="ARBA" id="ARBA00022840"/>
    </source>
</evidence>
<comment type="caution">
    <text evidence="7">The sequence shown here is derived from an EMBL/GenBank/DDBJ whole genome shotgun (WGS) entry which is preliminary data.</text>
</comment>
<evidence type="ECO:0000259" key="6">
    <source>
        <dbReference type="PROSITE" id="PS50146"/>
    </source>
</evidence>
<organism evidence="7 8">
    <name type="scientific">Prevotella veroralis F0319</name>
    <dbReference type="NCBI Taxonomy" id="649761"/>
    <lineage>
        <taxon>Bacteria</taxon>
        <taxon>Pseudomonadati</taxon>
        <taxon>Bacteroidota</taxon>
        <taxon>Bacteroidia</taxon>
        <taxon>Bacteroidales</taxon>
        <taxon>Prevotellaceae</taxon>
        <taxon>Prevotella</taxon>
    </lineage>
</organism>
<dbReference type="STRING" id="649761.HMPREF0973_01674"/>
<feature type="transmembrane region" description="Helical" evidence="5">
    <location>
        <begin position="171"/>
        <end position="189"/>
    </location>
</feature>
<keyword evidence="5" id="KW-1133">Transmembrane helix</keyword>
<dbReference type="Pfam" id="PF19279">
    <property type="entry name" value="YegS_C"/>
    <property type="match status" value="1"/>
</dbReference>
<dbReference type="Gene3D" id="3.40.50.10330">
    <property type="entry name" value="Probable inorganic polyphosphate/atp-NAD kinase, domain 1"/>
    <property type="match status" value="1"/>
</dbReference>
<keyword evidence="2" id="KW-0547">Nucleotide-binding</keyword>
<dbReference type="PANTHER" id="PTHR12358:SF54">
    <property type="entry name" value="SPHINGOSINE KINASE RELATED PROTEIN"/>
    <property type="match status" value="1"/>
</dbReference>
<gene>
    <name evidence="7" type="ORF">HMPREF0973_01674</name>
</gene>
<keyword evidence="8" id="KW-1185">Reference proteome</keyword>
<dbReference type="SUPFAM" id="SSF111331">
    <property type="entry name" value="NAD kinase/diacylglycerol kinase-like"/>
    <property type="match status" value="1"/>
</dbReference>
<sequence>MVDENRWGIIYCPKNGLLSNPVKKWEQAERCLEAHHIQYDMVQSEHPRSVERLTMMMINNGYKTIIIFGGDSALNDAVNCLMSLEPAIRESISLGVIPNGVINDFAHFWGFDEYKLEQTIEWLSKRRVRKVDLGCIRYRNRKEESCYRYFLNCVNAGLVATIMGLRRRTRHLFVSRTLSFIFSSLLLLFQRVDFLMHLHIDTEDIKRRLMTVCIGNALGYGQTPSAVPYNGLLDVSVVSQPKTLQTIEGLYLLLRGRILNHKGVRAYRTKELELQVDEHTPVSVDGRLLNGTPVGVCKLSVKKEVLNFLIPDLL</sequence>
<feature type="domain" description="DAGKc" evidence="6">
    <location>
        <begin position="2"/>
        <end position="140"/>
    </location>
</feature>
<dbReference type="InterPro" id="IPR050187">
    <property type="entry name" value="Lipid_Phosphate_FormReg"/>
</dbReference>
<protein>
    <submittedName>
        <fullName evidence="7">Diacylglycerol kinase catalytic domain protein</fullName>
    </submittedName>
</protein>
<dbReference type="OrthoDB" id="9786026at2"/>
<dbReference type="AlphaFoldDB" id="C9MPX5"/>
<evidence type="ECO:0000313" key="7">
    <source>
        <dbReference type="EMBL" id="EEX18478.1"/>
    </source>
</evidence>
<keyword evidence="5" id="KW-0812">Transmembrane</keyword>
<dbReference type="HOGENOM" id="CLU_045532_0_0_10"/>
<evidence type="ECO:0000256" key="2">
    <source>
        <dbReference type="ARBA" id="ARBA00022741"/>
    </source>
</evidence>
<evidence type="ECO:0000313" key="8">
    <source>
        <dbReference type="Proteomes" id="UP000003327"/>
    </source>
</evidence>
<dbReference type="InterPro" id="IPR001206">
    <property type="entry name" value="Diacylglycerol_kinase_cat_dom"/>
</dbReference>
<dbReference type="GO" id="GO:0005524">
    <property type="term" value="F:ATP binding"/>
    <property type="evidence" value="ECO:0007669"/>
    <property type="project" value="UniProtKB-KW"/>
</dbReference>
<name>C9MPX5_9BACT</name>
<dbReference type="PANTHER" id="PTHR12358">
    <property type="entry name" value="SPHINGOSINE KINASE"/>
    <property type="match status" value="1"/>
</dbReference>
<keyword evidence="1" id="KW-0808">Transferase</keyword>
<dbReference type="GO" id="GO:0016301">
    <property type="term" value="F:kinase activity"/>
    <property type="evidence" value="ECO:0007669"/>
    <property type="project" value="UniProtKB-KW"/>
</dbReference>
<dbReference type="eggNOG" id="COG1597">
    <property type="taxonomic scope" value="Bacteria"/>
</dbReference>
<evidence type="ECO:0000256" key="3">
    <source>
        <dbReference type="ARBA" id="ARBA00022777"/>
    </source>
</evidence>
<accession>C9MPX5</accession>
<keyword evidence="5" id="KW-0472">Membrane</keyword>
<dbReference type="Proteomes" id="UP000003327">
    <property type="component" value="Unassembled WGS sequence"/>
</dbReference>
<reference evidence="7 8" key="1">
    <citation type="submission" date="2009-09" db="EMBL/GenBank/DDBJ databases">
        <authorList>
            <person name="Weinstock G."/>
            <person name="Sodergren E."/>
            <person name="Clifton S."/>
            <person name="Fulton L."/>
            <person name="Fulton B."/>
            <person name="Courtney L."/>
            <person name="Fronick C."/>
            <person name="Harrison M."/>
            <person name="Strong C."/>
            <person name="Farmer C."/>
            <person name="Delahaunty K."/>
            <person name="Markovic C."/>
            <person name="Hall O."/>
            <person name="Minx P."/>
            <person name="Tomlinson C."/>
            <person name="Mitreva M."/>
            <person name="Nelson J."/>
            <person name="Hou S."/>
            <person name="Wollam A."/>
            <person name="Pepin K.H."/>
            <person name="Johnson M."/>
            <person name="Bhonagiri V."/>
            <person name="Nash W.E."/>
            <person name="Warren W."/>
            <person name="Chinwalla A."/>
            <person name="Mardis E.R."/>
            <person name="Wilson R.K."/>
        </authorList>
    </citation>
    <scope>NUCLEOTIDE SEQUENCE [LARGE SCALE GENOMIC DNA]</scope>
    <source>
        <strain evidence="7 8">F0319</strain>
    </source>
</reference>
<evidence type="ECO:0000256" key="5">
    <source>
        <dbReference type="SAM" id="Phobius"/>
    </source>
</evidence>
<dbReference type="RefSeq" id="WP_004383344.1">
    <property type="nucleotide sequence ID" value="NZ_GG698714.1"/>
</dbReference>
<dbReference type="InterPro" id="IPR017438">
    <property type="entry name" value="ATP-NAD_kinase_N"/>
</dbReference>
<dbReference type="Gene3D" id="2.60.200.40">
    <property type="match status" value="1"/>
</dbReference>
<dbReference type="Pfam" id="PF00781">
    <property type="entry name" value="DAGK_cat"/>
    <property type="match status" value="1"/>
</dbReference>
<dbReference type="InterPro" id="IPR016064">
    <property type="entry name" value="NAD/diacylglycerol_kinase_sf"/>
</dbReference>
<dbReference type="EMBL" id="ACVA01000036">
    <property type="protein sequence ID" value="EEX18478.1"/>
    <property type="molecule type" value="Genomic_DNA"/>
</dbReference>
<keyword evidence="4" id="KW-0067">ATP-binding</keyword>
<dbReference type="InterPro" id="IPR045540">
    <property type="entry name" value="YegS/DAGK_C"/>
</dbReference>
<proteinExistence type="predicted"/>
<keyword evidence="3 7" id="KW-0418">Kinase</keyword>
<dbReference type="PROSITE" id="PS50146">
    <property type="entry name" value="DAGK"/>
    <property type="match status" value="1"/>
</dbReference>
<evidence type="ECO:0000256" key="1">
    <source>
        <dbReference type="ARBA" id="ARBA00022679"/>
    </source>
</evidence>